<accession>A0A0N8KNK3</accession>
<sequence>MKRSKDEYDSSIATNPTEETLVGLMVVKKHLVIFCLAYLGLPLRKSAVVCILTRNTLRSTSYS</sequence>
<reference evidence="1 2" key="1">
    <citation type="submission" date="2015-09" db="EMBL/GenBank/DDBJ databases">
        <title>Identification and resolution of microdiversity through metagenomic sequencing of parallel consortia.</title>
        <authorList>
            <person name="Nelson W.C."/>
            <person name="Romine M.F."/>
            <person name="Lindemann S.R."/>
        </authorList>
    </citation>
    <scope>NUCLEOTIDE SEQUENCE [LARGE SCALE GENOMIC DNA]</scope>
    <source>
        <strain evidence="1">Ana</strain>
    </source>
</reference>
<dbReference type="STRING" id="1666911.HLUCCA11_04630"/>
<dbReference type="EMBL" id="LJZR01000004">
    <property type="protein sequence ID" value="KPQ36778.1"/>
    <property type="molecule type" value="Genomic_DNA"/>
</dbReference>
<dbReference type="Proteomes" id="UP000050465">
    <property type="component" value="Unassembled WGS sequence"/>
</dbReference>
<organism evidence="1 2">
    <name type="scientific">Phormidesmis priestleyi Ana</name>
    <dbReference type="NCBI Taxonomy" id="1666911"/>
    <lineage>
        <taxon>Bacteria</taxon>
        <taxon>Bacillati</taxon>
        <taxon>Cyanobacteriota</taxon>
        <taxon>Cyanophyceae</taxon>
        <taxon>Leptolyngbyales</taxon>
        <taxon>Leptolyngbyaceae</taxon>
        <taxon>Phormidesmis</taxon>
    </lineage>
</organism>
<gene>
    <name evidence="1" type="ORF">HLUCCA11_04630</name>
</gene>
<proteinExistence type="predicted"/>
<evidence type="ECO:0000313" key="1">
    <source>
        <dbReference type="EMBL" id="KPQ36778.1"/>
    </source>
</evidence>
<comment type="caution">
    <text evidence="1">The sequence shown here is derived from an EMBL/GenBank/DDBJ whole genome shotgun (WGS) entry which is preliminary data.</text>
</comment>
<protein>
    <submittedName>
        <fullName evidence="1">Uncharacterized protein</fullName>
    </submittedName>
</protein>
<evidence type="ECO:0000313" key="2">
    <source>
        <dbReference type="Proteomes" id="UP000050465"/>
    </source>
</evidence>
<dbReference type="AlphaFoldDB" id="A0A0N8KNK3"/>
<name>A0A0N8KNK3_9CYAN</name>